<dbReference type="InterPro" id="IPR000160">
    <property type="entry name" value="GGDEF_dom"/>
</dbReference>
<reference evidence="5 6" key="1">
    <citation type="journal article" date="2021" name="ISME Commun">
        <title>Automated analysis of genomic sequences facilitates high-throughput and comprehensive description of bacteria.</title>
        <authorList>
            <person name="Hitch T.C.A."/>
        </authorList>
    </citation>
    <scope>NUCLEOTIDE SEQUENCE [LARGE SCALE GENOMIC DNA]</scope>
    <source>
        <strain evidence="5 6">Sanger_31</strain>
    </source>
</reference>
<dbReference type="PANTHER" id="PTHR30146">
    <property type="entry name" value="LACI-RELATED TRANSCRIPTIONAL REPRESSOR"/>
    <property type="match status" value="1"/>
</dbReference>
<evidence type="ECO:0000313" key="6">
    <source>
        <dbReference type="Proteomes" id="UP001208131"/>
    </source>
</evidence>
<dbReference type="RefSeq" id="WP_195221215.1">
    <property type="nucleotide sequence ID" value="NZ_JAOQJZ010000008.1"/>
</dbReference>
<keyword evidence="3" id="KW-0804">Transcription</keyword>
<evidence type="ECO:0000313" key="5">
    <source>
        <dbReference type="EMBL" id="MCU6705985.1"/>
    </source>
</evidence>
<protein>
    <submittedName>
        <fullName evidence="5">GGDEF domain-containing protein</fullName>
    </submittedName>
</protein>
<dbReference type="SMART" id="SM00267">
    <property type="entry name" value="GGDEF"/>
    <property type="match status" value="1"/>
</dbReference>
<dbReference type="NCBIfam" id="TIGR00254">
    <property type="entry name" value="GGDEF"/>
    <property type="match status" value="1"/>
</dbReference>
<gene>
    <name evidence="5" type="ORF">OCV57_08605</name>
</gene>
<dbReference type="Gene3D" id="3.30.70.270">
    <property type="match status" value="1"/>
</dbReference>
<sequence>MFTSDTAKYKIIGICTSCVQSDYVRDIVSSISRKGVKEGYKVLLFNTFCDLYHNISYNHGEASIFDLINYDILDVLIIMPEAIKRDSISNEISKRAHEHGVPVICVDSTMDNCCSVTFNYSDVFEKIVRHVIEFHGCRRVNFIAGVKGNAFSEERIEAYKKVLAENGIEFEPERLGYGDFWDMPTKGVLEKFLESSLEFPQAIICANDAMAIAACSILRERGIKVPEDVIVTGFDGIELEQYNSPRLTTAAVDNDVLGEKIINAIDHMMNGVPLPEKIEVSYTMRISQSCGCKKIDPREVGDKILELYHRMNNSDGHEQHMFSYLAKSVECHTVEEMAKVMARSGDYYSWVCTNSDFLSNTRQRERFNNSFTKQMRVFMQTFDNKYKTGEVFDTKDLLPDMEQVLGRHNCLMFSPLHFQDEVIGYAANSFSPIYFLFQNTRRFINNTNQIMESFKNRQRLERANAELARIHMLDPMTGIYNRRGFYKNVKKLISKAEKQGVGVWVFSIDMDNLKKINDLYGHNEGDKAIKAVASLMTKCTAEGGICSRFGGDEFVAVIAETDGADSFYEKVSRSIAEYNRRSKSPYDVSISCGYKAGKPKTLKEIDDLMKESDREMYTQKRKHHSRRD</sequence>
<dbReference type="EMBL" id="JAOQJZ010000008">
    <property type="protein sequence ID" value="MCU6705985.1"/>
    <property type="molecule type" value="Genomic_DNA"/>
</dbReference>
<dbReference type="GO" id="GO:0003700">
    <property type="term" value="F:DNA-binding transcription factor activity"/>
    <property type="evidence" value="ECO:0007669"/>
    <property type="project" value="TreeGrafter"/>
</dbReference>
<dbReference type="InterPro" id="IPR028082">
    <property type="entry name" value="Peripla_BP_I"/>
</dbReference>
<evidence type="ECO:0000256" key="2">
    <source>
        <dbReference type="ARBA" id="ARBA00023125"/>
    </source>
</evidence>
<keyword evidence="1" id="KW-0805">Transcription regulation</keyword>
<dbReference type="InterPro" id="IPR043128">
    <property type="entry name" value="Rev_trsase/Diguanyl_cyclase"/>
</dbReference>
<evidence type="ECO:0000259" key="4">
    <source>
        <dbReference type="PROSITE" id="PS50887"/>
    </source>
</evidence>
<dbReference type="InterPro" id="IPR029787">
    <property type="entry name" value="Nucleotide_cyclase"/>
</dbReference>
<keyword evidence="2" id="KW-0238">DNA-binding</keyword>
<dbReference type="AlphaFoldDB" id="A0AAE3IHL2"/>
<dbReference type="SUPFAM" id="SSF53822">
    <property type="entry name" value="Periplasmic binding protein-like I"/>
    <property type="match status" value="1"/>
</dbReference>
<dbReference type="Gene3D" id="3.40.50.2300">
    <property type="match status" value="2"/>
</dbReference>
<dbReference type="CDD" id="cd01949">
    <property type="entry name" value="GGDEF"/>
    <property type="match status" value="1"/>
</dbReference>
<dbReference type="GO" id="GO:0000976">
    <property type="term" value="F:transcription cis-regulatory region binding"/>
    <property type="evidence" value="ECO:0007669"/>
    <property type="project" value="TreeGrafter"/>
</dbReference>
<comment type="caution">
    <text evidence="5">The sequence shown here is derived from an EMBL/GenBank/DDBJ whole genome shotgun (WGS) entry which is preliminary data.</text>
</comment>
<evidence type="ECO:0000256" key="3">
    <source>
        <dbReference type="ARBA" id="ARBA00023163"/>
    </source>
</evidence>
<organism evidence="5 6">
    <name type="scientific">Hominimerdicola aceti</name>
    <dbReference type="NCBI Taxonomy" id="2981726"/>
    <lineage>
        <taxon>Bacteria</taxon>
        <taxon>Bacillati</taxon>
        <taxon>Bacillota</taxon>
        <taxon>Clostridia</taxon>
        <taxon>Eubacteriales</taxon>
        <taxon>Oscillospiraceae</taxon>
        <taxon>Hominimerdicola</taxon>
    </lineage>
</organism>
<keyword evidence="6" id="KW-1185">Reference proteome</keyword>
<proteinExistence type="predicted"/>
<dbReference type="Proteomes" id="UP001208131">
    <property type="component" value="Unassembled WGS sequence"/>
</dbReference>
<name>A0AAE3IHL2_9FIRM</name>
<dbReference type="SUPFAM" id="SSF55073">
    <property type="entry name" value="Nucleotide cyclase"/>
    <property type="match status" value="1"/>
</dbReference>
<dbReference type="Pfam" id="PF13377">
    <property type="entry name" value="Peripla_BP_3"/>
    <property type="match status" value="1"/>
</dbReference>
<dbReference type="CDD" id="cd06267">
    <property type="entry name" value="PBP1_LacI_sugar_binding-like"/>
    <property type="match status" value="1"/>
</dbReference>
<dbReference type="InterPro" id="IPR046335">
    <property type="entry name" value="LacI/GalR-like_sensor"/>
</dbReference>
<evidence type="ECO:0000256" key="1">
    <source>
        <dbReference type="ARBA" id="ARBA00023015"/>
    </source>
</evidence>
<feature type="domain" description="GGDEF" evidence="4">
    <location>
        <begin position="501"/>
        <end position="628"/>
    </location>
</feature>
<dbReference type="PROSITE" id="PS50887">
    <property type="entry name" value="GGDEF"/>
    <property type="match status" value="1"/>
</dbReference>
<dbReference type="PANTHER" id="PTHR30146:SF24">
    <property type="entry name" value="XYLOSE OPERON REGULATORY PROTEIN"/>
    <property type="match status" value="1"/>
</dbReference>
<accession>A0AAE3IHL2</accession>
<dbReference type="Pfam" id="PF00990">
    <property type="entry name" value="GGDEF"/>
    <property type="match status" value="1"/>
</dbReference>